<name>A0A1J1GZ27_PLAGA</name>
<dbReference type="GeneID" id="39733827"/>
<dbReference type="VEuPathDB" id="PlasmoDB:PGAL8A_00529400"/>
<dbReference type="AlphaFoldDB" id="A0A1J1GZ27"/>
<evidence type="ECO:0000313" key="2">
    <source>
        <dbReference type="Proteomes" id="UP000220797"/>
    </source>
</evidence>
<accession>A0A1J1GZ27</accession>
<keyword evidence="2" id="KW-1185">Reference proteome</keyword>
<gene>
    <name evidence="1" type="ORF">PGAL8A_00529400</name>
</gene>
<comment type="caution">
    <text evidence="1">The sequence shown here is derived from an EMBL/GenBank/DDBJ whole genome shotgun (WGS) entry which is preliminary data.</text>
</comment>
<reference evidence="1" key="1">
    <citation type="submission" date="2015-04" db="EMBL/GenBank/DDBJ databases">
        <authorList>
            <consortium name="Pathogen Informatics"/>
        </authorList>
    </citation>
    <scope>NUCLEOTIDE SEQUENCE [LARGE SCALE GENOMIC DNA]</scope>
    <source>
        <strain evidence="1">8A</strain>
    </source>
</reference>
<protein>
    <submittedName>
        <fullName evidence="1">Uncharacterized protein</fullName>
    </submittedName>
</protein>
<dbReference type="OrthoDB" id="374063at2759"/>
<dbReference type="OMA" id="HTNFHEL"/>
<proteinExistence type="predicted"/>
<dbReference type="RefSeq" id="XP_028530518.1">
    <property type="nucleotide sequence ID" value="XM_028674135.1"/>
</dbReference>
<dbReference type="Proteomes" id="UP000220797">
    <property type="component" value="Unassembled WGS sequence"/>
</dbReference>
<sequence>MSFLSYVFSYKKIKSVKNLNGSTQSFREIRHTNFHELGTKDVVEEDHEKLTVDVKDGIIYITSKMPLNEQNKIRSMAIYTMSYPKEQLDKLKEFLKDYVKEPEKLLTIEKL</sequence>
<evidence type="ECO:0000313" key="1">
    <source>
        <dbReference type="EMBL" id="CRG97717.1"/>
    </source>
</evidence>
<dbReference type="EMBL" id="CVMV01000110">
    <property type="protein sequence ID" value="CRG97717.1"/>
    <property type="molecule type" value="Genomic_DNA"/>
</dbReference>
<organism evidence="1 2">
    <name type="scientific">Plasmodium gallinaceum</name>
    <dbReference type="NCBI Taxonomy" id="5849"/>
    <lineage>
        <taxon>Eukaryota</taxon>
        <taxon>Sar</taxon>
        <taxon>Alveolata</taxon>
        <taxon>Apicomplexa</taxon>
        <taxon>Aconoidasida</taxon>
        <taxon>Haemosporida</taxon>
        <taxon>Plasmodiidae</taxon>
        <taxon>Plasmodium</taxon>
        <taxon>Plasmodium (Haemamoeba)</taxon>
    </lineage>
</organism>